<reference evidence="1" key="2">
    <citation type="submission" date="2020-10" db="EMBL/GenBank/DDBJ databases">
        <title>Mucilaginibacter sp. nov., isolated from soil.</title>
        <authorList>
            <person name="Jeon C.O."/>
        </authorList>
    </citation>
    <scope>NUCLEOTIDE SEQUENCE</scope>
    <source>
        <strain evidence="1">R11</strain>
    </source>
</reference>
<proteinExistence type="predicted"/>
<comment type="caution">
    <text evidence="1">The sequence shown here is derived from an EMBL/GenBank/DDBJ whole genome shotgun (WGS) entry which is preliminary data.</text>
</comment>
<reference evidence="1" key="1">
    <citation type="submission" date="2020-01" db="EMBL/GenBank/DDBJ databases">
        <authorList>
            <person name="Seo Y.L."/>
        </authorList>
    </citation>
    <scope>NUCLEOTIDE SEQUENCE</scope>
    <source>
        <strain evidence="1">R11</strain>
    </source>
</reference>
<sequence>MKIEFKASTEEGLNKYLFVKQPDESREGENAHISFHHYLLLASRLTEGKSCFVLTRYSPYLKEVLTGVQSTDWHYNVIADDFQGLGADLGFSLSHKLTNGNSVKEQSAYFPLRDLLTLRSFPEDTFGDKSSHVSIFALKPGTTEDIRSFLNAKRAPYLPELLLGNELFIHISCSKSSGYYDTILIKSVQSLASVITVTST</sequence>
<name>A0A965ZBN2_9SPHI</name>
<dbReference type="EMBL" id="WWEO01000034">
    <property type="protein sequence ID" value="NCD68058.1"/>
    <property type="molecule type" value="Genomic_DNA"/>
</dbReference>
<dbReference type="RefSeq" id="WP_166584085.1">
    <property type="nucleotide sequence ID" value="NZ_WWEO01000034.1"/>
</dbReference>
<protein>
    <submittedName>
        <fullName evidence="1">Uncharacterized protein</fullName>
    </submittedName>
</protein>
<dbReference type="Proteomes" id="UP000638732">
    <property type="component" value="Unassembled WGS sequence"/>
</dbReference>
<evidence type="ECO:0000313" key="1">
    <source>
        <dbReference type="EMBL" id="NCD68058.1"/>
    </source>
</evidence>
<keyword evidence="2" id="KW-1185">Reference proteome</keyword>
<accession>A0A965ZBN2</accession>
<organism evidence="1 2">
    <name type="scientific">Mucilaginibacter agri</name>
    <dbReference type="NCBI Taxonomy" id="2695265"/>
    <lineage>
        <taxon>Bacteria</taxon>
        <taxon>Pseudomonadati</taxon>
        <taxon>Bacteroidota</taxon>
        <taxon>Sphingobacteriia</taxon>
        <taxon>Sphingobacteriales</taxon>
        <taxon>Sphingobacteriaceae</taxon>
        <taxon>Mucilaginibacter</taxon>
    </lineage>
</organism>
<evidence type="ECO:0000313" key="2">
    <source>
        <dbReference type="Proteomes" id="UP000638732"/>
    </source>
</evidence>
<dbReference type="AlphaFoldDB" id="A0A965ZBN2"/>
<gene>
    <name evidence="1" type="ORF">GSY63_01670</name>
</gene>